<evidence type="ECO:0000313" key="1">
    <source>
        <dbReference type="EMBL" id="ART99658.1"/>
    </source>
</evidence>
<dbReference type="Pfam" id="PF10707">
    <property type="entry name" value="YrbL-PhoP_reg"/>
    <property type="match status" value="1"/>
</dbReference>
<proteinExistence type="predicted"/>
<dbReference type="InterPro" id="IPR019647">
    <property type="entry name" value="PhoP_reg_network_YrbL"/>
</dbReference>
<keyword evidence="2" id="KW-1185">Reference proteome</keyword>
<evidence type="ECO:0008006" key="3">
    <source>
        <dbReference type="Google" id="ProtNLM"/>
    </source>
</evidence>
<dbReference type="EMBL" id="CP021431">
    <property type="protein sequence ID" value="ART99658.1"/>
    <property type="molecule type" value="Genomic_DNA"/>
</dbReference>
<dbReference type="Proteomes" id="UP000195273">
    <property type="component" value="Chromosome"/>
</dbReference>
<reference evidence="1 2" key="1">
    <citation type="submission" date="2017-05" db="EMBL/GenBank/DDBJ databases">
        <title>Genome Sequence of Loktanella vestfoldensis Strain SMR4r Isolated from a Culture of the Diatom Skeletonema marinoi.</title>
        <authorList>
            <person name="Topel M."/>
            <person name="Pinder M.I.M."/>
            <person name="Johansson O.N."/>
            <person name="Kourtchenko O."/>
            <person name="Godhe A."/>
            <person name="Clarke A.K."/>
        </authorList>
    </citation>
    <scope>NUCLEOTIDE SEQUENCE [LARGE SCALE GENOMIC DNA]</scope>
    <source>
        <strain evidence="1 2">SMR4r</strain>
    </source>
</reference>
<sequence length="220" mass="24482">MVLRSSDLVAKGVQRAVYLHPLDPTKLIKVLRPATTMPRRNNFNGIMDRLLPSTRLRQIRKEYAEYLRVMLTHPEPDFHAPIAHMFGFTPTNEGLGCITERVMQPDGRLGETLGAKAQAGSLTPAQLALLNDTIARIYANDIRASDMNPANFVFGHRDNGTGPGPEECVLVDGFGDIHAIPVRSMARWSNRIGLDDSCKRLARNTGLRWDPKARQFALPS</sequence>
<evidence type="ECO:0000313" key="2">
    <source>
        <dbReference type="Proteomes" id="UP000195273"/>
    </source>
</evidence>
<protein>
    <recommendedName>
        <fullName evidence="3">PhoP regulatory network protein YrbL</fullName>
    </recommendedName>
</protein>
<organism evidence="1 2">
    <name type="scientific">Yoonia vestfoldensis</name>
    <dbReference type="NCBI Taxonomy" id="245188"/>
    <lineage>
        <taxon>Bacteria</taxon>
        <taxon>Pseudomonadati</taxon>
        <taxon>Pseudomonadota</taxon>
        <taxon>Alphaproteobacteria</taxon>
        <taxon>Rhodobacterales</taxon>
        <taxon>Paracoccaceae</taxon>
        <taxon>Yoonia</taxon>
    </lineage>
</organism>
<dbReference type="KEGG" id="lvs:LOKVESSMR4R_00318"/>
<gene>
    <name evidence="1" type="ORF">LOKVESSMR4R_00318</name>
</gene>
<dbReference type="AlphaFoldDB" id="A0A1Y0E8B2"/>
<accession>A0A1Y0E8B2</accession>
<dbReference type="STRING" id="1122181.GCA_000382265_03228"/>
<dbReference type="RefSeq" id="WP_237331877.1">
    <property type="nucleotide sequence ID" value="NZ_CP021431.1"/>
</dbReference>
<name>A0A1Y0E8B2_9RHOB</name>